<evidence type="ECO:0000313" key="2">
    <source>
        <dbReference type="Proteomes" id="UP000708208"/>
    </source>
</evidence>
<feature type="non-terminal residue" evidence="1">
    <location>
        <position position="1"/>
    </location>
</feature>
<dbReference type="Proteomes" id="UP000708208">
    <property type="component" value="Unassembled WGS sequence"/>
</dbReference>
<comment type="caution">
    <text evidence="1">The sequence shown here is derived from an EMBL/GenBank/DDBJ whole genome shotgun (WGS) entry which is preliminary data.</text>
</comment>
<sequence length="23" mass="2724">GWLGNDDPYIVILFVLPRSLHWL</sequence>
<organism evidence="1 2">
    <name type="scientific">Allacma fusca</name>
    <dbReference type="NCBI Taxonomy" id="39272"/>
    <lineage>
        <taxon>Eukaryota</taxon>
        <taxon>Metazoa</taxon>
        <taxon>Ecdysozoa</taxon>
        <taxon>Arthropoda</taxon>
        <taxon>Hexapoda</taxon>
        <taxon>Collembola</taxon>
        <taxon>Symphypleona</taxon>
        <taxon>Sminthuridae</taxon>
        <taxon>Allacma</taxon>
    </lineage>
</organism>
<evidence type="ECO:0000313" key="1">
    <source>
        <dbReference type="EMBL" id="CAG7723675.1"/>
    </source>
</evidence>
<gene>
    <name evidence="1" type="ORF">AFUS01_LOCUS12748</name>
</gene>
<dbReference type="EMBL" id="CAJVCH010101545">
    <property type="protein sequence ID" value="CAG7723675.1"/>
    <property type="molecule type" value="Genomic_DNA"/>
</dbReference>
<accession>A0A8J2JX84</accession>
<keyword evidence="2" id="KW-1185">Reference proteome</keyword>
<reference evidence="1" key="1">
    <citation type="submission" date="2021-06" db="EMBL/GenBank/DDBJ databases">
        <authorList>
            <person name="Hodson N. C."/>
            <person name="Mongue J. A."/>
            <person name="Jaron S. K."/>
        </authorList>
    </citation>
    <scope>NUCLEOTIDE SEQUENCE</scope>
</reference>
<dbReference type="AlphaFoldDB" id="A0A8J2JX84"/>
<proteinExistence type="predicted"/>
<protein>
    <submittedName>
        <fullName evidence="1">Uncharacterized protein</fullName>
    </submittedName>
</protein>
<name>A0A8J2JX84_9HEXA</name>